<dbReference type="InterPro" id="IPR007645">
    <property type="entry name" value="RNA_pol_Rpb2_3"/>
</dbReference>
<gene>
    <name evidence="20" type="ORF">K491DRAFT_162191</name>
</gene>
<feature type="domain" description="DNA-directed RNA polymerase I subunit RPA2" evidence="19">
    <location>
        <begin position="592"/>
        <end position="649"/>
    </location>
</feature>
<evidence type="ECO:0000256" key="3">
    <source>
        <dbReference type="ARBA" id="ARBA00022478"/>
    </source>
</evidence>
<keyword evidence="10" id="KW-0539">Nucleus</keyword>
<dbReference type="AlphaFoldDB" id="A0A6A6TJV9"/>
<dbReference type="FunFam" id="2.40.50.150:FF:000004">
    <property type="entry name" value="DNA-directed RNA polymerase subunit beta"/>
    <property type="match status" value="1"/>
</dbReference>
<dbReference type="SUPFAM" id="SSF64484">
    <property type="entry name" value="beta and beta-prime subunits of DNA dependent RNA-polymerase"/>
    <property type="match status" value="1"/>
</dbReference>
<evidence type="ECO:0000256" key="13">
    <source>
        <dbReference type="RuleBase" id="RU363031"/>
    </source>
</evidence>
<dbReference type="OrthoDB" id="10248617at2759"/>
<dbReference type="Gene3D" id="3.90.1070.20">
    <property type="match status" value="1"/>
</dbReference>
<evidence type="ECO:0000256" key="8">
    <source>
        <dbReference type="ARBA" id="ARBA00022833"/>
    </source>
</evidence>
<dbReference type="Pfam" id="PF04563">
    <property type="entry name" value="RNA_pol_Rpb2_1"/>
    <property type="match status" value="1"/>
</dbReference>
<dbReference type="GO" id="GO:0006362">
    <property type="term" value="P:transcription elongation by RNA polymerase I"/>
    <property type="evidence" value="ECO:0007669"/>
    <property type="project" value="UniProtKB-ARBA"/>
</dbReference>
<name>A0A6A6TJV9_9PLEO</name>
<dbReference type="InterPro" id="IPR007644">
    <property type="entry name" value="RNA_pol_bsu_protrusion"/>
</dbReference>
<feature type="domain" description="RNA polymerase beta subunit protrusion" evidence="17">
    <location>
        <begin position="36"/>
        <end position="432"/>
    </location>
</feature>
<dbReference type="Pfam" id="PF04560">
    <property type="entry name" value="RNA_pol_Rpb2_7"/>
    <property type="match status" value="1"/>
</dbReference>
<dbReference type="InterPro" id="IPR009674">
    <property type="entry name" value="Rpa2_dom_4"/>
</dbReference>
<sequence length="1205" mass="134798">MAPAAPWTTDFDTARRQRLFRSPPQDRTAYPTLAAAVDPHIESFDSIFAHGGLLDEAVRDIGTKVFLDGNPYERAPDAGPRNRLQVRVQELFFVKPVLPTANKHALKTRNILPAECRERHATYRGRLSARIEYKVNNGDWQELTRELGHLPIMLRSNRCHLHGMSPDQLVKAKEETEELGGYFIVNGVEKIIRMLLVNRRNYPMAIKRGAFTNRGPGYTSYGIVIRCVRPDQTSQTNALHYLSDGNVNLRFSWRKAEYLVPAMMVLKALVETNDRDIFEGLVGPAGSKGLEEKQFVTDRVELLLRTYKVYGLHTKAKTRAYLGEKFKIILQVPEDISDEDAGTEFLRKIVLPHLGCYDVSESQNADKFKMLLFMIRKLYALVEGECTVDNPDAVQSQEVLLGGHLYGMILKERLDEWLNSIRLALQEWGNKNGWSTFTSEGFHRDFATKIIRRTNEDIGKAMDYFLATGNLASPTGLDLQQTAGFTVVAEKINFHRFISHFRMVHRGAFFAQLKTTTVRKLLPESWGFLCPVHTPDGSPCGLLNHFAHKCKLATQSLDVSTIPKLVAQLGVSSKSSASLETSVVVQLDGRVLGFCSPKQAKVIGDTLRYWKVEGTHGVPLELEVGYIPNSDGGQYPGVYMFSQSARMYRPVKYLPLDKLDYVGPFEQPYMSIACTEPEIVSGDSTHVEYDPTNILSILANMTPFSDFNQSPRNMYQTQMGKQTMGTPGTALRYRTDNKTYRLQTGQTPVVRPPLHNEYGLDNFPNGTNAVVAVISYTGYDMDDAMILNKSAHERGFGHGTIYKTKVCDLQEGTRKVKSSSKQFTSLFGFAPDGLIRASWRRTLDDDGLPHIGTEVRSGDVLAAWHTVSYDPATNEYINRDGVTNFFKYKEDEVAFVEEVRLIGSLEGTDPCQKLSIKLRVPRSPVIGDKFSSRHGQKGVCSQKWPMVDMPFSESGIQPDIIINPHAFPSRMTIGMFVESLAGKAGALHGIAQDSTPFRFDEQNTATDFFGHQLMKAGYNYYGNEPMYSGITGQELAADIYIGVVYYQRLRHMVNDKYQVRTTGPVNSLTGQPIKGRKKGGGIRVGEMERDALLAHGTAFLLQDRLMNCSDYTKAAICRACGSFLSTAPTISQYEKKKSGSNTVRCRRCAKLAEGMESKNEVWMDGQGIRYTGGDDVAVVAVPGVLKYLDVELAGMGVRLKFKVEP</sequence>
<evidence type="ECO:0000259" key="16">
    <source>
        <dbReference type="Pfam" id="PF04561"/>
    </source>
</evidence>
<dbReference type="Gene3D" id="3.90.1100.10">
    <property type="match status" value="1"/>
</dbReference>
<dbReference type="Pfam" id="PF04565">
    <property type="entry name" value="RNA_pol_Rpb2_3"/>
    <property type="match status" value="1"/>
</dbReference>
<evidence type="ECO:0000256" key="10">
    <source>
        <dbReference type="ARBA" id="ARBA00023242"/>
    </source>
</evidence>
<evidence type="ECO:0000259" key="15">
    <source>
        <dbReference type="Pfam" id="PF04560"/>
    </source>
</evidence>
<dbReference type="GO" id="GO:0000428">
    <property type="term" value="C:DNA-directed RNA polymerase complex"/>
    <property type="evidence" value="ECO:0007669"/>
    <property type="project" value="UniProtKB-KW"/>
</dbReference>
<keyword evidence="3 13" id="KW-0240">DNA-directed RNA polymerase</keyword>
<dbReference type="EC" id="2.7.7.6" evidence="13"/>
<evidence type="ECO:0000256" key="6">
    <source>
        <dbReference type="ARBA" id="ARBA00022723"/>
    </source>
</evidence>
<keyword evidence="8" id="KW-0862">Zinc</keyword>
<dbReference type="CDD" id="cd00653">
    <property type="entry name" value="RNA_pol_B_RPB2"/>
    <property type="match status" value="1"/>
</dbReference>
<evidence type="ECO:0000256" key="1">
    <source>
        <dbReference type="ARBA" id="ARBA00004604"/>
    </source>
</evidence>
<dbReference type="Pfam" id="PF00562">
    <property type="entry name" value="RNA_pol_Rpb2_6"/>
    <property type="match status" value="1"/>
</dbReference>
<dbReference type="InterPro" id="IPR015712">
    <property type="entry name" value="DNA-dir_RNA_pol_su2"/>
</dbReference>
<dbReference type="FunFam" id="3.90.1100.10:FF:000008">
    <property type="entry name" value="DNA-directed RNA polymerase subunit beta"/>
    <property type="match status" value="1"/>
</dbReference>
<dbReference type="InterPro" id="IPR037034">
    <property type="entry name" value="RNA_pol_Rpb2_2_sf"/>
</dbReference>
<dbReference type="Gene3D" id="2.40.270.10">
    <property type="entry name" value="DNA-directed RNA polymerase, subunit 2, domain 6"/>
    <property type="match status" value="1"/>
</dbReference>
<keyword evidence="6" id="KW-0479">Metal-binding</keyword>
<dbReference type="FunFam" id="2.40.270.10:FF:000011">
    <property type="entry name" value="DNA-directed RNA polymerase subunit beta"/>
    <property type="match status" value="1"/>
</dbReference>
<feature type="domain" description="RNA polymerase Rpb2" evidence="18">
    <location>
        <begin position="487"/>
        <end position="551"/>
    </location>
</feature>
<dbReference type="InterPro" id="IPR037033">
    <property type="entry name" value="DNA-dir_RNAP_su2_hyb_sf"/>
</dbReference>
<dbReference type="GO" id="GO:0008270">
    <property type="term" value="F:zinc ion binding"/>
    <property type="evidence" value="ECO:0007669"/>
    <property type="project" value="UniProtKB-KW"/>
</dbReference>
<feature type="domain" description="DNA-directed RNA polymerase subunit 2 hybrid-binding" evidence="14">
    <location>
        <begin position="699"/>
        <end position="1078"/>
    </location>
</feature>
<feature type="domain" description="RNA polymerase Rpb2" evidence="15">
    <location>
        <begin position="1080"/>
        <end position="1139"/>
    </location>
</feature>
<feature type="domain" description="RNA polymerase Rpb2" evidence="16">
    <location>
        <begin position="200"/>
        <end position="399"/>
    </location>
</feature>
<dbReference type="PROSITE" id="PS01166">
    <property type="entry name" value="RNA_POL_BETA"/>
    <property type="match status" value="1"/>
</dbReference>
<proteinExistence type="inferred from homology"/>
<reference evidence="20" key="1">
    <citation type="journal article" date="2020" name="Stud. Mycol.">
        <title>101 Dothideomycetes genomes: a test case for predicting lifestyles and emergence of pathogens.</title>
        <authorList>
            <person name="Haridas S."/>
            <person name="Albert R."/>
            <person name="Binder M."/>
            <person name="Bloem J."/>
            <person name="Labutti K."/>
            <person name="Salamov A."/>
            <person name="Andreopoulos B."/>
            <person name="Baker S."/>
            <person name="Barry K."/>
            <person name="Bills G."/>
            <person name="Bluhm B."/>
            <person name="Cannon C."/>
            <person name="Castanera R."/>
            <person name="Culley D."/>
            <person name="Daum C."/>
            <person name="Ezra D."/>
            <person name="Gonzalez J."/>
            <person name="Henrissat B."/>
            <person name="Kuo A."/>
            <person name="Liang C."/>
            <person name="Lipzen A."/>
            <person name="Lutzoni F."/>
            <person name="Magnuson J."/>
            <person name="Mondo S."/>
            <person name="Nolan M."/>
            <person name="Ohm R."/>
            <person name="Pangilinan J."/>
            <person name="Park H.-J."/>
            <person name="Ramirez L."/>
            <person name="Alfaro M."/>
            <person name="Sun H."/>
            <person name="Tritt A."/>
            <person name="Yoshinaga Y."/>
            <person name="Zwiers L.-H."/>
            <person name="Turgeon B."/>
            <person name="Goodwin S."/>
            <person name="Spatafora J."/>
            <person name="Crous P."/>
            <person name="Grigoriev I."/>
        </authorList>
    </citation>
    <scope>NUCLEOTIDE SEQUENCE</scope>
    <source>
        <strain evidence="20">CBS 122681</strain>
    </source>
</reference>
<evidence type="ECO:0000313" key="20">
    <source>
        <dbReference type="EMBL" id="KAF2659487.1"/>
    </source>
</evidence>
<evidence type="ECO:0000256" key="7">
    <source>
        <dbReference type="ARBA" id="ARBA00022771"/>
    </source>
</evidence>
<dbReference type="FunFam" id="3.90.1070.20:FF:000003">
    <property type="entry name" value="DNA-directed RNA polymerase subunit beta"/>
    <property type="match status" value="1"/>
</dbReference>
<accession>A0A6A6TJV9</accession>
<evidence type="ECO:0000256" key="11">
    <source>
        <dbReference type="ARBA" id="ARBA00047768"/>
    </source>
</evidence>
<evidence type="ECO:0000259" key="18">
    <source>
        <dbReference type="Pfam" id="PF04565"/>
    </source>
</evidence>
<dbReference type="EMBL" id="MU004306">
    <property type="protein sequence ID" value="KAF2659487.1"/>
    <property type="molecule type" value="Genomic_DNA"/>
</dbReference>
<evidence type="ECO:0000256" key="5">
    <source>
        <dbReference type="ARBA" id="ARBA00022695"/>
    </source>
</evidence>
<dbReference type="InterPro" id="IPR007120">
    <property type="entry name" value="DNA-dir_RNAP_su2_dom"/>
</dbReference>
<dbReference type="GO" id="GO:0003677">
    <property type="term" value="F:DNA binding"/>
    <property type="evidence" value="ECO:0007669"/>
    <property type="project" value="InterPro"/>
</dbReference>
<dbReference type="InterPro" id="IPR007642">
    <property type="entry name" value="RNA_pol_Rpb2_2"/>
</dbReference>
<dbReference type="InterPro" id="IPR007121">
    <property type="entry name" value="RNA_pol_bsu_CS"/>
</dbReference>
<evidence type="ECO:0000256" key="9">
    <source>
        <dbReference type="ARBA" id="ARBA00023163"/>
    </source>
</evidence>
<comment type="subcellular location">
    <subcellularLocation>
        <location evidence="1">Nucleus</location>
        <location evidence="1">Nucleolus</location>
    </subcellularLocation>
</comment>
<keyword evidence="4 13" id="KW-0808">Transferase</keyword>
<organism evidence="20 21">
    <name type="scientific">Lophiostoma macrostomum CBS 122681</name>
    <dbReference type="NCBI Taxonomy" id="1314788"/>
    <lineage>
        <taxon>Eukaryota</taxon>
        <taxon>Fungi</taxon>
        <taxon>Dikarya</taxon>
        <taxon>Ascomycota</taxon>
        <taxon>Pezizomycotina</taxon>
        <taxon>Dothideomycetes</taxon>
        <taxon>Pleosporomycetidae</taxon>
        <taxon>Pleosporales</taxon>
        <taxon>Lophiostomataceae</taxon>
        <taxon>Lophiostoma</taxon>
    </lineage>
</organism>
<protein>
    <recommendedName>
        <fullName evidence="13">DNA-directed RNA polymerase subunit beta</fullName>
        <ecNumber evidence="13">2.7.7.6</ecNumber>
    </recommendedName>
</protein>
<evidence type="ECO:0000313" key="21">
    <source>
        <dbReference type="Proteomes" id="UP000799324"/>
    </source>
</evidence>
<dbReference type="PANTHER" id="PTHR20856">
    <property type="entry name" value="DNA-DIRECTED RNA POLYMERASE I SUBUNIT 2"/>
    <property type="match status" value="1"/>
</dbReference>
<dbReference type="Gene3D" id="2.40.50.150">
    <property type="match status" value="1"/>
</dbReference>
<evidence type="ECO:0000259" key="19">
    <source>
        <dbReference type="Pfam" id="PF06883"/>
    </source>
</evidence>
<dbReference type="Gene3D" id="3.90.1800.10">
    <property type="entry name" value="RNA polymerase alpha subunit dimerisation domain"/>
    <property type="match status" value="1"/>
</dbReference>
<dbReference type="GO" id="GO:0003899">
    <property type="term" value="F:DNA-directed RNA polymerase activity"/>
    <property type="evidence" value="ECO:0007669"/>
    <property type="project" value="UniProtKB-EC"/>
</dbReference>
<dbReference type="Proteomes" id="UP000799324">
    <property type="component" value="Unassembled WGS sequence"/>
</dbReference>
<keyword evidence="7" id="KW-0863">Zinc-finger</keyword>
<dbReference type="Gene3D" id="3.90.1110.10">
    <property type="entry name" value="RNA polymerase Rpb2, domain 2"/>
    <property type="match status" value="1"/>
</dbReference>
<comment type="function">
    <text evidence="13">DNA-dependent RNA polymerase catalyzes the transcription of DNA into RNA using the four ribonucleoside triphosphates as substrates.</text>
</comment>
<keyword evidence="21" id="KW-1185">Reference proteome</keyword>
<keyword evidence="5 13" id="KW-0548">Nucleotidyltransferase</keyword>
<evidence type="ECO:0000259" key="17">
    <source>
        <dbReference type="Pfam" id="PF04563"/>
    </source>
</evidence>
<evidence type="ECO:0000256" key="12">
    <source>
        <dbReference type="RuleBase" id="RU000434"/>
    </source>
</evidence>
<dbReference type="InterPro" id="IPR007641">
    <property type="entry name" value="RNA_pol_Rpb2_7"/>
</dbReference>
<dbReference type="InterPro" id="IPR014724">
    <property type="entry name" value="RNA_pol_RPB2_OB-fold"/>
</dbReference>
<dbReference type="Pfam" id="PF06883">
    <property type="entry name" value="RNA_pol_Rpa2_4"/>
    <property type="match status" value="1"/>
</dbReference>
<evidence type="ECO:0000259" key="14">
    <source>
        <dbReference type="Pfam" id="PF00562"/>
    </source>
</evidence>
<comment type="similarity">
    <text evidence="2 12">Belongs to the RNA polymerase beta chain family.</text>
</comment>
<keyword evidence="9 13" id="KW-0804">Transcription</keyword>
<dbReference type="Pfam" id="PF04561">
    <property type="entry name" value="RNA_pol_Rpb2_2"/>
    <property type="match status" value="1"/>
</dbReference>
<comment type="catalytic activity">
    <reaction evidence="11">
        <text>RNA(n) + a ribonucleoside 5'-triphosphate = RNA(n+1) + diphosphate</text>
        <dbReference type="Rhea" id="RHEA:21248"/>
        <dbReference type="Rhea" id="RHEA-COMP:14527"/>
        <dbReference type="Rhea" id="RHEA-COMP:17342"/>
        <dbReference type="ChEBI" id="CHEBI:33019"/>
        <dbReference type="ChEBI" id="CHEBI:61557"/>
        <dbReference type="ChEBI" id="CHEBI:140395"/>
        <dbReference type="EC" id="2.7.7.6"/>
    </reaction>
    <physiologicalReaction direction="left-to-right" evidence="11">
        <dbReference type="Rhea" id="RHEA:21249"/>
    </physiologicalReaction>
</comment>
<dbReference type="GO" id="GO:0005730">
    <property type="term" value="C:nucleolus"/>
    <property type="evidence" value="ECO:0007669"/>
    <property type="project" value="UniProtKB-SubCell"/>
</dbReference>
<dbReference type="FunFam" id="3.90.1110.10:FF:000007">
    <property type="entry name" value="DNA-directed RNA polymerase subunit beta"/>
    <property type="match status" value="1"/>
</dbReference>
<evidence type="ECO:0000256" key="2">
    <source>
        <dbReference type="ARBA" id="ARBA00006835"/>
    </source>
</evidence>
<evidence type="ECO:0000256" key="4">
    <source>
        <dbReference type="ARBA" id="ARBA00022679"/>
    </source>
</evidence>
<dbReference type="FunFam" id="3.90.1100.10:FF:000016">
    <property type="entry name" value="DNA-directed RNA polymerase subunit beta"/>
    <property type="match status" value="1"/>
</dbReference>
<dbReference type="GO" id="GO:0032549">
    <property type="term" value="F:ribonucleoside binding"/>
    <property type="evidence" value="ECO:0007669"/>
    <property type="project" value="InterPro"/>
</dbReference>